<name>A0ABT9ZXI2_9BACI</name>
<feature type="transmembrane region" description="Helical" evidence="1">
    <location>
        <begin position="105"/>
        <end position="133"/>
    </location>
</feature>
<feature type="transmembrane region" description="Helical" evidence="1">
    <location>
        <begin position="145"/>
        <end position="172"/>
    </location>
</feature>
<accession>A0ABT9ZXI2</accession>
<reference evidence="2 3" key="1">
    <citation type="submission" date="2023-07" db="EMBL/GenBank/DDBJ databases">
        <title>Genomic Encyclopedia of Type Strains, Phase IV (KMG-IV): sequencing the most valuable type-strain genomes for metagenomic binning, comparative biology and taxonomic classification.</title>
        <authorList>
            <person name="Goeker M."/>
        </authorList>
    </citation>
    <scope>NUCLEOTIDE SEQUENCE [LARGE SCALE GENOMIC DNA]</scope>
    <source>
        <strain evidence="2 3">DSM 9768</strain>
    </source>
</reference>
<feature type="transmembrane region" description="Helical" evidence="1">
    <location>
        <begin position="78"/>
        <end position="99"/>
    </location>
</feature>
<feature type="transmembrane region" description="Helical" evidence="1">
    <location>
        <begin position="178"/>
        <end position="198"/>
    </location>
</feature>
<evidence type="ECO:0000313" key="2">
    <source>
        <dbReference type="EMBL" id="MDQ0255944.1"/>
    </source>
</evidence>
<sequence length="220" mass="25244">MDLGKIASPFFLACDWIMKLAYVNILWFGFTLLGGVIFGMAPATASVFTVVRKWIEGDRDIAITKLFWNTFRKEFIKVNLLAFTLLVIGAILLFDIYFFQNMEGVLSQILHIVFIVAFVNFVIVLLYIFPVYVHYELRVFQYLKYACILALSNPFQSLLMASLAGFSMFIVIWNSALFLFFSVAPISMILMLITYRIFDKIQNKHGEKTEESTATARATM</sequence>
<comment type="caution">
    <text evidence="2">The sequence shown here is derived from an EMBL/GenBank/DDBJ whole genome shotgun (WGS) entry which is preliminary data.</text>
</comment>
<keyword evidence="1" id="KW-1133">Transmembrane helix</keyword>
<gene>
    <name evidence="2" type="ORF">J2S74_003328</name>
</gene>
<feature type="transmembrane region" description="Helical" evidence="1">
    <location>
        <begin position="25"/>
        <end position="51"/>
    </location>
</feature>
<protein>
    <submittedName>
        <fullName evidence="2">Membrane protein YesL</fullName>
    </submittedName>
</protein>
<organism evidence="2 3">
    <name type="scientific">Evansella vedderi</name>
    <dbReference type="NCBI Taxonomy" id="38282"/>
    <lineage>
        <taxon>Bacteria</taxon>
        <taxon>Bacillati</taxon>
        <taxon>Bacillota</taxon>
        <taxon>Bacilli</taxon>
        <taxon>Bacillales</taxon>
        <taxon>Bacillaceae</taxon>
        <taxon>Evansella</taxon>
    </lineage>
</organism>
<dbReference type="Proteomes" id="UP001230005">
    <property type="component" value="Unassembled WGS sequence"/>
</dbReference>
<dbReference type="EMBL" id="JAUSUG010000013">
    <property type="protein sequence ID" value="MDQ0255944.1"/>
    <property type="molecule type" value="Genomic_DNA"/>
</dbReference>
<dbReference type="InterPro" id="IPR006938">
    <property type="entry name" value="DUF624"/>
</dbReference>
<proteinExistence type="predicted"/>
<keyword evidence="1" id="KW-0812">Transmembrane</keyword>
<evidence type="ECO:0000313" key="3">
    <source>
        <dbReference type="Proteomes" id="UP001230005"/>
    </source>
</evidence>
<evidence type="ECO:0000256" key="1">
    <source>
        <dbReference type="SAM" id="Phobius"/>
    </source>
</evidence>
<keyword evidence="3" id="KW-1185">Reference proteome</keyword>
<dbReference type="RefSeq" id="WP_307327229.1">
    <property type="nucleotide sequence ID" value="NZ_JAUSUG010000013.1"/>
</dbReference>
<keyword evidence="1" id="KW-0472">Membrane</keyword>
<dbReference type="Pfam" id="PF04854">
    <property type="entry name" value="DUF624"/>
    <property type="match status" value="1"/>
</dbReference>